<sequence length="112" mass="12442">MTKRSDSLTRSIDLASAGKRMLLGAAIALVLITLFLLGVKSPKPEWGEFWMVRPLIIVPLAGAAGGFFYYFVQRQNLRSTSQRIVFTVLGLFGYIIALWMGFVLGLDGTLWD</sequence>
<keyword evidence="1" id="KW-0812">Transmembrane</keyword>
<evidence type="ECO:0000256" key="1">
    <source>
        <dbReference type="SAM" id="Phobius"/>
    </source>
</evidence>
<evidence type="ECO:0000313" key="2">
    <source>
        <dbReference type="EMBL" id="NID13142.1"/>
    </source>
</evidence>
<dbReference type="RefSeq" id="WP_166693754.1">
    <property type="nucleotide sequence ID" value="NZ_WAEL01000010.1"/>
</dbReference>
<dbReference type="Proteomes" id="UP000606008">
    <property type="component" value="Unassembled WGS sequence"/>
</dbReference>
<accession>A0ABX0QQK3</accession>
<name>A0ABX0QQK3_9BACT</name>
<keyword evidence="3" id="KW-1185">Reference proteome</keyword>
<proteinExistence type="predicted"/>
<protein>
    <submittedName>
        <fullName evidence="2">Potassium transporter KefB</fullName>
    </submittedName>
</protein>
<gene>
    <name evidence="2" type="ORF">F7231_23425</name>
</gene>
<feature type="transmembrane region" description="Helical" evidence="1">
    <location>
        <begin position="51"/>
        <end position="72"/>
    </location>
</feature>
<feature type="transmembrane region" description="Helical" evidence="1">
    <location>
        <begin position="21"/>
        <end position="39"/>
    </location>
</feature>
<keyword evidence="1" id="KW-0472">Membrane</keyword>
<keyword evidence="1" id="KW-1133">Transmembrane helix</keyword>
<evidence type="ECO:0000313" key="3">
    <source>
        <dbReference type="Proteomes" id="UP000606008"/>
    </source>
</evidence>
<reference evidence="2" key="1">
    <citation type="submission" date="2024-05" db="EMBL/GenBank/DDBJ databases">
        <authorList>
            <person name="Jung D.-H."/>
        </authorList>
    </citation>
    <scope>NUCLEOTIDE SEQUENCE</scope>
    <source>
        <strain evidence="2">JA-25</strain>
    </source>
</reference>
<comment type="caution">
    <text evidence="2">The sequence shown here is derived from an EMBL/GenBank/DDBJ whole genome shotgun (WGS) entry which is preliminary data.</text>
</comment>
<organism evidence="2 3">
    <name type="scientific">Fibrivirga algicola</name>
    <dbReference type="NCBI Taxonomy" id="2950420"/>
    <lineage>
        <taxon>Bacteria</taxon>
        <taxon>Pseudomonadati</taxon>
        <taxon>Bacteroidota</taxon>
        <taxon>Cytophagia</taxon>
        <taxon>Cytophagales</taxon>
        <taxon>Spirosomataceae</taxon>
        <taxon>Fibrivirga</taxon>
    </lineage>
</organism>
<dbReference type="EMBL" id="WAEL01000010">
    <property type="protein sequence ID" value="NID13142.1"/>
    <property type="molecule type" value="Genomic_DNA"/>
</dbReference>
<feature type="transmembrane region" description="Helical" evidence="1">
    <location>
        <begin position="84"/>
        <end position="106"/>
    </location>
</feature>